<gene>
    <name evidence="1" type="ORF">POPTR_001G304750v4</name>
</gene>
<evidence type="ECO:0000313" key="1">
    <source>
        <dbReference type="EMBL" id="KAI9402663.1"/>
    </source>
</evidence>
<dbReference type="EMBL" id="CM009290">
    <property type="protein sequence ID" value="KAI9402663.1"/>
    <property type="molecule type" value="Genomic_DNA"/>
</dbReference>
<comment type="caution">
    <text evidence="1">The sequence shown here is derived from an EMBL/GenBank/DDBJ whole genome shotgun (WGS) entry which is preliminary data.</text>
</comment>
<reference evidence="1 2" key="1">
    <citation type="journal article" date="2006" name="Science">
        <title>The genome of black cottonwood, Populus trichocarpa (Torr. &amp; Gray).</title>
        <authorList>
            <person name="Tuskan G.A."/>
            <person name="Difazio S."/>
            <person name="Jansson S."/>
            <person name="Bohlmann J."/>
            <person name="Grigoriev I."/>
            <person name="Hellsten U."/>
            <person name="Putnam N."/>
            <person name="Ralph S."/>
            <person name="Rombauts S."/>
            <person name="Salamov A."/>
            <person name="Schein J."/>
            <person name="Sterck L."/>
            <person name="Aerts A."/>
            <person name="Bhalerao R.R."/>
            <person name="Bhalerao R.P."/>
            <person name="Blaudez D."/>
            <person name="Boerjan W."/>
            <person name="Brun A."/>
            <person name="Brunner A."/>
            <person name="Busov V."/>
            <person name="Campbell M."/>
            <person name="Carlson J."/>
            <person name="Chalot M."/>
            <person name="Chapman J."/>
            <person name="Chen G.L."/>
            <person name="Cooper D."/>
            <person name="Coutinho P.M."/>
            <person name="Couturier J."/>
            <person name="Covert S."/>
            <person name="Cronk Q."/>
            <person name="Cunningham R."/>
            <person name="Davis J."/>
            <person name="Degroeve S."/>
            <person name="Dejardin A."/>
            <person name="Depamphilis C."/>
            <person name="Detter J."/>
            <person name="Dirks B."/>
            <person name="Dubchak I."/>
            <person name="Duplessis S."/>
            <person name="Ehlting J."/>
            <person name="Ellis B."/>
            <person name="Gendler K."/>
            <person name="Goodstein D."/>
            <person name="Gribskov M."/>
            <person name="Grimwood J."/>
            <person name="Groover A."/>
            <person name="Gunter L."/>
            <person name="Hamberger B."/>
            <person name="Heinze B."/>
            <person name="Helariutta Y."/>
            <person name="Henrissat B."/>
            <person name="Holligan D."/>
            <person name="Holt R."/>
            <person name="Huang W."/>
            <person name="Islam-Faridi N."/>
            <person name="Jones S."/>
            <person name="Jones-Rhoades M."/>
            <person name="Jorgensen R."/>
            <person name="Joshi C."/>
            <person name="Kangasjarvi J."/>
            <person name="Karlsson J."/>
            <person name="Kelleher C."/>
            <person name="Kirkpatrick R."/>
            <person name="Kirst M."/>
            <person name="Kohler A."/>
            <person name="Kalluri U."/>
            <person name="Larimer F."/>
            <person name="Leebens-Mack J."/>
            <person name="Leple J.C."/>
            <person name="Locascio P."/>
            <person name="Lou Y."/>
            <person name="Lucas S."/>
            <person name="Martin F."/>
            <person name="Montanini B."/>
            <person name="Napoli C."/>
            <person name="Nelson D.R."/>
            <person name="Nelson C."/>
            <person name="Nieminen K."/>
            <person name="Nilsson O."/>
            <person name="Pereda V."/>
            <person name="Peter G."/>
            <person name="Philippe R."/>
            <person name="Pilate G."/>
            <person name="Poliakov A."/>
            <person name="Razumovskaya J."/>
            <person name="Richardson P."/>
            <person name="Rinaldi C."/>
            <person name="Ritland K."/>
            <person name="Rouze P."/>
            <person name="Ryaboy D."/>
            <person name="Schmutz J."/>
            <person name="Schrader J."/>
            <person name="Segerman B."/>
            <person name="Shin H."/>
            <person name="Siddiqui A."/>
            <person name="Sterky F."/>
            <person name="Terry A."/>
            <person name="Tsai C.J."/>
            <person name="Uberbacher E."/>
            <person name="Unneberg P."/>
            <person name="Vahala J."/>
            <person name="Wall K."/>
            <person name="Wessler S."/>
            <person name="Yang G."/>
            <person name="Yin T."/>
            <person name="Douglas C."/>
            <person name="Marra M."/>
            <person name="Sandberg G."/>
            <person name="Van de Peer Y."/>
            <person name="Rokhsar D."/>
        </authorList>
    </citation>
    <scope>NUCLEOTIDE SEQUENCE [LARGE SCALE GENOMIC DNA]</scope>
    <source>
        <strain evidence="2">cv. Nisqually</strain>
    </source>
</reference>
<proteinExistence type="predicted"/>
<accession>A0ACC0TMF7</accession>
<keyword evidence="2" id="KW-1185">Reference proteome</keyword>
<dbReference type="Proteomes" id="UP000006729">
    <property type="component" value="Chromosome 1"/>
</dbReference>
<evidence type="ECO:0000313" key="2">
    <source>
        <dbReference type="Proteomes" id="UP000006729"/>
    </source>
</evidence>
<organism evidence="1 2">
    <name type="scientific">Populus trichocarpa</name>
    <name type="common">Western balsam poplar</name>
    <name type="synonym">Populus balsamifera subsp. trichocarpa</name>
    <dbReference type="NCBI Taxonomy" id="3694"/>
    <lineage>
        <taxon>Eukaryota</taxon>
        <taxon>Viridiplantae</taxon>
        <taxon>Streptophyta</taxon>
        <taxon>Embryophyta</taxon>
        <taxon>Tracheophyta</taxon>
        <taxon>Spermatophyta</taxon>
        <taxon>Magnoliopsida</taxon>
        <taxon>eudicotyledons</taxon>
        <taxon>Gunneridae</taxon>
        <taxon>Pentapetalae</taxon>
        <taxon>rosids</taxon>
        <taxon>fabids</taxon>
        <taxon>Malpighiales</taxon>
        <taxon>Salicaceae</taxon>
        <taxon>Saliceae</taxon>
        <taxon>Populus</taxon>
    </lineage>
</organism>
<sequence length="94" mass="10951">MSQTNDRWVGGQNWTIKDRCTLKIKLDAHHPLFTNLFKNTFMRGPSCQRSQVNSNTMLDCNRVDFKNYHPSLFHASSRPSLQKPFLYTHSFTCG</sequence>
<protein>
    <submittedName>
        <fullName evidence="1">Uncharacterized protein</fullName>
    </submittedName>
</protein>
<name>A0ACC0TMF7_POPTR</name>